<dbReference type="OrthoDB" id="9792018at2"/>
<protein>
    <submittedName>
        <fullName evidence="7">Isoquinoline 1-oxidoreductase</fullName>
    </submittedName>
</protein>
<dbReference type="GO" id="GO:0051537">
    <property type="term" value="F:2 iron, 2 sulfur cluster binding"/>
    <property type="evidence" value="ECO:0007669"/>
    <property type="project" value="UniProtKB-KW"/>
</dbReference>
<evidence type="ECO:0000256" key="5">
    <source>
        <dbReference type="ARBA" id="ARBA00023014"/>
    </source>
</evidence>
<dbReference type="PROSITE" id="PS51085">
    <property type="entry name" value="2FE2S_FER_2"/>
    <property type="match status" value="1"/>
</dbReference>
<dbReference type="InterPro" id="IPR002888">
    <property type="entry name" value="2Fe-2S-bd"/>
</dbReference>
<evidence type="ECO:0000259" key="6">
    <source>
        <dbReference type="PROSITE" id="PS51085"/>
    </source>
</evidence>
<sequence length="152" mass="16169">MIKLGVNGKEVTLDLDPETPLLWALRDELRLTGTKFGCGVAQCGACTVMLDGMPRRSCVTPIGSIDGSEVTTIEGMEGPEIEAVQAAWAALDVPQCGWCQSGQVMSATALLQLVSNPTDEDIDNAMNGNVCRCATYVRIRQAIHDAAKTLEG</sequence>
<proteinExistence type="predicted"/>
<evidence type="ECO:0000313" key="7">
    <source>
        <dbReference type="EMBL" id="PTE23120.1"/>
    </source>
</evidence>
<dbReference type="FunFam" id="3.10.20.30:FF:000020">
    <property type="entry name" value="Xanthine dehydrogenase iron-sulfur subunit"/>
    <property type="match status" value="1"/>
</dbReference>
<dbReference type="Proteomes" id="UP000241010">
    <property type="component" value="Unassembled WGS sequence"/>
</dbReference>
<dbReference type="Gene3D" id="1.10.150.120">
    <property type="entry name" value="[2Fe-2S]-binding domain"/>
    <property type="match status" value="1"/>
</dbReference>
<accession>A0A2T4JYX3</accession>
<dbReference type="InterPro" id="IPR036884">
    <property type="entry name" value="2Fe-2S-bd_dom_sf"/>
</dbReference>
<evidence type="ECO:0000313" key="8">
    <source>
        <dbReference type="Proteomes" id="UP000241010"/>
    </source>
</evidence>
<keyword evidence="4" id="KW-0408">Iron</keyword>
<evidence type="ECO:0000256" key="2">
    <source>
        <dbReference type="ARBA" id="ARBA00022723"/>
    </source>
</evidence>
<dbReference type="Pfam" id="PF00111">
    <property type="entry name" value="Fer2"/>
    <property type="match status" value="1"/>
</dbReference>
<keyword evidence="5" id="KW-0411">Iron-sulfur</keyword>
<dbReference type="PROSITE" id="PS00197">
    <property type="entry name" value="2FE2S_FER_1"/>
    <property type="match status" value="1"/>
</dbReference>
<keyword evidence="3" id="KW-0560">Oxidoreductase</keyword>
<dbReference type="InterPro" id="IPR051452">
    <property type="entry name" value="Diverse_Oxidoreductases"/>
</dbReference>
<dbReference type="InterPro" id="IPR036010">
    <property type="entry name" value="2Fe-2S_ferredoxin-like_sf"/>
</dbReference>
<dbReference type="PANTHER" id="PTHR44379">
    <property type="entry name" value="OXIDOREDUCTASE WITH IRON-SULFUR SUBUNIT"/>
    <property type="match status" value="1"/>
</dbReference>
<dbReference type="CDD" id="cd00207">
    <property type="entry name" value="fer2"/>
    <property type="match status" value="1"/>
</dbReference>
<gene>
    <name evidence="7" type="ORF">C5F48_03340</name>
</gene>
<feature type="domain" description="2Fe-2S ferredoxin-type" evidence="6">
    <location>
        <begin position="1"/>
        <end position="76"/>
    </location>
</feature>
<comment type="caution">
    <text evidence="7">The sequence shown here is derived from an EMBL/GenBank/DDBJ whole genome shotgun (WGS) entry which is preliminary data.</text>
</comment>
<keyword evidence="2" id="KW-0479">Metal-binding</keyword>
<dbReference type="GO" id="GO:0046872">
    <property type="term" value="F:metal ion binding"/>
    <property type="evidence" value="ECO:0007669"/>
    <property type="project" value="UniProtKB-KW"/>
</dbReference>
<dbReference type="SUPFAM" id="SSF47741">
    <property type="entry name" value="CO dehydrogenase ISP C-domain like"/>
    <property type="match status" value="1"/>
</dbReference>
<evidence type="ECO:0000256" key="1">
    <source>
        <dbReference type="ARBA" id="ARBA00022714"/>
    </source>
</evidence>
<dbReference type="RefSeq" id="WP_107662490.1">
    <property type="nucleotide sequence ID" value="NZ_PZKG01000009.1"/>
</dbReference>
<evidence type="ECO:0000256" key="4">
    <source>
        <dbReference type="ARBA" id="ARBA00023004"/>
    </source>
</evidence>
<dbReference type="Gene3D" id="3.10.20.30">
    <property type="match status" value="1"/>
</dbReference>
<keyword evidence="1" id="KW-0001">2Fe-2S</keyword>
<dbReference type="SUPFAM" id="SSF54292">
    <property type="entry name" value="2Fe-2S ferredoxin-like"/>
    <property type="match status" value="1"/>
</dbReference>
<dbReference type="InterPro" id="IPR006058">
    <property type="entry name" value="2Fe2S_fd_BS"/>
</dbReference>
<reference evidence="7 8" key="1">
    <citation type="submission" date="2018-03" db="EMBL/GenBank/DDBJ databases">
        <title>Cereibacter changlensis.</title>
        <authorList>
            <person name="Meyer T.E."/>
            <person name="Miller S."/>
            <person name="Lodha T."/>
            <person name="Gandham S."/>
            <person name="Chintalapati S."/>
            <person name="Chintalapati V.R."/>
        </authorList>
    </citation>
    <scope>NUCLEOTIDE SEQUENCE [LARGE SCALE GENOMIC DNA]</scope>
    <source>
        <strain evidence="7 8">JA139</strain>
    </source>
</reference>
<dbReference type="AlphaFoldDB" id="A0A2T4JYX3"/>
<dbReference type="Pfam" id="PF01799">
    <property type="entry name" value="Fer2_2"/>
    <property type="match status" value="1"/>
</dbReference>
<keyword evidence="8" id="KW-1185">Reference proteome</keyword>
<evidence type="ECO:0000256" key="3">
    <source>
        <dbReference type="ARBA" id="ARBA00023002"/>
    </source>
</evidence>
<dbReference type="InterPro" id="IPR012675">
    <property type="entry name" value="Beta-grasp_dom_sf"/>
</dbReference>
<dbReference type="PANTHER" id="PTHR44379:SF2">
    <property type="entry name" value="BLR6218 PROTEIN"/>
    <property type="match status" value="1"/>
</dbReference>
<name>A0A2T4JYX3_9RHOB</name>
<dbReference type="InterPro" id="IPR001041">
    <property type="entry name" value="2Fe-2S_ferredoxin-type"/>
</dbReference>
<dbReference type="EMBL" id="PZKG01000009">
    <property type="protein sequence ID" value="PTE23120.1"/>
    <property type="molecule type" value="Genomic_DNA"/>
</dbReference>
<dbReference type="GO" id="GO:0016491">
    <property type="term" value="F:oxidoreductase activity"/>
    <property type="evidence" value="ECO:0007669"/>
    <property type="project" value="UniProtKB-KW"/>
</dbReference>
<organism evidence="7 8">
    <name type="scientific">Cereibacter changlensis JA139</name>
    <dbReference type="NCBI Taxonomy" id="1188249"/>
    <lineage>
        <taxon>Bacteria</taxon>
        <taxon>Pseudomonadati</taxon>
        <taxon>Pseudomonadota</taxon>
        <taxon>Alphaproteobacteria</taxon>
        <taxon>Rhodobacterales</taxon>
        <taxon>Paracoccaceae</taxon>
        <taxon>Cereibacter</taxon>
    </lineage>
</organism>